<feature type="transmembrane region" description="Helical" evidence="1">
    <location>
        <begin position="151"/>
        <end position="172"/>
    </location>
</feature>
<protein>
    <submittedName>
        <fullName evidence="3">DMT family transporter</fullName>
    </submittedName>
</protein>
<dbReference type="Pfam" id="PF00892">
    <property type="entry name" value="EamA"/>
    <property type="match status" value="1"/>
</dbReference>
<dbReference type="SUPFAM" id="SSF103481">
    <property type="entry name" value="Multidrug resistance efflux transporter EmrE"/>
    <property type="match status" value="1"/>
</dbReference>
<gene>
    <name evidence="3" type="ORF">KIY12_04540</name>
</gene>
<keyword evidence="1" id="KW-1133">Transmembrane helix</keyword>
<accession>A0A8J8CD43</accession>
<dbReference type="InterPro" id="IPR000620">
    <property type="entry name" value="EamA_dom"/>
</dbReference>
<feature type="transmembrane region" description="Helical" evidence="1">
    <location>
        <begin position="218"/>
        <end position="237"/>
    </location>
</feature>
<sequence>MNGRIIVGSVVAVAAAFVWSTYYIFLHMLGSASSFALFAYPSVVGGLSFIAFGFFSGGGIKLPSRKADIFVPATGYLSSQIVIILSARINGGVLTSTFILVGDAILSPVIIFALGRNRFVPNFSLFLPGLLVLVASAIALSVYGGRFGVHSLPGLILIIADPVLISFFYVYINGRIQADGMARILSPTFLVSALISLPLFLLLDPGTPLEVPGMQELFILLIIGITSMFAGYYLFFVSSRISGFTLASVLMSMIPVFTLLLGALFIAIPLTAVSLLLVILAVSGASLCTISFGEGQVKEAK</sequence>
<feature type="transmembrane region" description="Helical" evidence="1">
    <location>
        <begin position="125"/>
        <end position="145"/>
    </location>
</feature>
<evidence type="ECO:0000259" key="2">
    <source>
        <dbReference type="Pfam" id="PF00892"/>
    </source>
</evidence>
<evidence type="ECO:0000313" key="3">
    <source>
        <dbReference type="EMBL" id="MBX8643975.1"/>
    </source>
</evidence>
<keyword evidence="1" id="KW-0812">Transmembrane</keyword>
<feature type="transmembrane region" description="Helical" evidence="1">
    <location>
        <begin position="244"/>
        <end position="268"/>
    </location>
</feature>
<dbReference type="Proteomes" id="UP000750197">
    <property type="component" value="Unassembled WGS sequence"/>
</dbReference>
<keyword evidence="1" id="KW-0472">Membrane</keyword>
<feature type="domain" description="EamA" evidence="2">
    <location>
        <begin position="153"/>
        <end position="287"/>
    </location>
</feature>
<dbReference type="AlphaFoldDB" id="A0A8J8CD43"/>
<name>A0A8J8CD43_9ARCH</name>
<proteinExistence type="predicted"/>
<reference evidence="3" key="1">
    <citation type="submission" date="2021-05" db="EMBL/GenBank/DDBJ databases">
        <title>Genomic insights into ecological role and evolution of a novel Thermoplasmata order Candidatus Sysuiplasmatales.</title>
        <authorList>
            <person name="Yuan Y."/>
        </authorList>
    </citation>
    <scope>NUCLEOTIDE SEQUENCE</scope>
    <source>
        <strain evidence="3">TUT19-bin139</strain>
    </source>
</reference>
<feature type="transmembrane region" description="Helical" evidence="1">
    <location>
        <begin position="37"/>
        <end position="57"/>
    </location>
</feature>
<evidence type="ECO:0000313" key="4">
    <source>
        <dbReference type="Proteomes" id="UP000750197"/>
    </source>
</evidence>
<dbReference type="EMBL" id="JAHEAC010000031">
    <property type="protein sequence ID" value="MBX8643975.1"/>
    <property type="molecule type" value="Genomic_DNA"/>
</dbReference>
<organism evidence="3 4">
    <name type="scientific">Candidatus Sysuiplasma superficiale</name>
    <dbReference type="NCBI Taxonomy" id="2823368"/>
    <lineage>
        <taxon>Archaea</taxon>
        <taxon>Methanobacteriati</taxon>
        <taxon>Thermoplasmatota</taxon>
        <taxon>Thermoplasmata</taxon>
        <taxon>Candidatus Sysuiplasmatales</taxon>
        <taxon>Candidatus Sysuiplasmataceae</taxon>
        <taxon>Candidatus Sysuiplasma</taxon>
    </lineage>
</organism>
<evidence type="ECO:0000256" key="1">
    <source>
        <dbReference type="SAM" id="Phobius"/>
    </source>
</evidence>
<dbReference type="InterPro" id="IPR037185">
    <property type="entry name" value="EmrE-like"/>
</dbReference>
<dbReference type="GO" id="GO:0016020">
    <property type="term" value="C:membrane"/>
    <property type="evidence" value="ECO:0007669"/>
    <property type="project" value="InterPro"/>
</dbReference>
<feature type="transmembrane region" description="Helical" evidence="1">
    <location>
        <begin position="184"/>
        <end position="203"/>
    </location>
</feature>
<feature type="transmembrane region" description="Helical" evidence="1">
    <location>
        <begin position="93"/>
        <end position="113"/>
    </location>
</feature>
<feature type="transmembrane region" description="Helical" evidence="1">
    <location>
        <begin position="5"/>
        <end position="25"/>
    </location>
</feature>
<feature type="transmembrane region" description="Helical" evidence="1">
    <location>
        <begin position="274"/>
        <end position="293"/>
    </location>
</feature>
<comment type="caution">
    <text evidence="3">The sequence shown here is derived from an EMBL/GenBank/DDBJ whole genome shotgun (WGS) entry which is preliminary data.</text>
</comment>
<feature type="transmembrane region" description="Helical" evidence="1">
    <location>
        <begin position="69"/>
        <end position="87"/>
    </location>
</feature>